<reference evidence="1 2" key="1">
    <citation type="submission" date="2021-02" db="EMBL/GenBank/DDBJ databases">
        <authorList>
            <person name="Han P."/>
        </authorList>
    </citation>
    <scope>NUCLEOTIDE SEQUENCE [LARGE SCALE GENOMIC DNA]</scope>
    <source>
        <strain evidence="1">Candidatus Nitrospira sp. ZN2</strain>
    </source>
</reference>
<evidence type="ECO:0000313" key="1">
    <source>
        <dbReference type="EMBL" id="CAE6703335.1"/>
    </source>
</evidence>
<gene>
    <name evidence="1" type="ORF">NSPZN2_10845</name>
</gene>
<organism evidence="1 2">
    <name type="scientific">Nitrospira defluvii</name>
    <dbReference type="NCBI Taxonomy" id="330214"/>
    <lineage>
        <taxon>Bacteria</taxon>
        <taxon>Pseudomonadati</taxon>
        <taxon>Nitrospirota</taxon>
        <taxon>Nitrospiria</taxon>
        <taxon>Nitrospirales</taxon>
        <taxon>Nitrospiraceae</taxon>
        <taxon>Nitrospira</taxon>
    </lineage>
</organism>
<dbReference type="EMBL" id="CAJNBJ010000001">
    <property type="protein sequence ID" value="CAE6703335.1"/>
    <property type="molecule type" value="Genomic_DNA"/>
</dbReference>
<sequence>MKFIAGKVNNAWLTDCLHDCVHDCNWIKVAVAFAHGNPKLIEFSLSKNIPMQFWGTYDPLKAPISIALLERFLLRRSPNFVCKLVPELFHPKVIWWGGYGAYIGSANLTDSGWYRNIECGLFLTETELIQDGIDLQLEQFFERVDRYAHALTDEILAELREAEVAAQGLRQYQNELQHEFDKNRRIPRLESLISVDSVNSNTKIRESFLKEWNDTLQILRDIGQRISNPDVRPSWIGSDVPRGVQADQFLHAHYYSNVKEGNASKHQKLYEMHKDNPERALLAAFSWWHKLDSPPHEENRTIDEWAPFLRRLLSKEQLLHLTDTEFREVCARIHAMRDHSLRVDNQTYGLPKNAPPKDQEQCINLLAQFLLTQMSGNGKTVKEVIFFVLYGGTVTDVPLRIWEATHSDTWRIAHLGISSLGEIVGWAMPDHFPPRNGRSSKCLTALGYKVTIHSGA</sequence>
<dbReference type="CDD" id="cd09117">
    <property type="entry name" value="PLDc_Bfil_DEXD_like"/>
    <property type="match status" value="1"/>
</dbReference>
<dbReference type="SUPFAM" id="SSF56024">
    <property type="entry name" value="Phospholipase D/nuclease"/>
    <property type="match status" value="1"/>
</dbReference>
<dbReference type="Gene3D" id="3.30.870.10">
    <property type="entry name" value="Endonuclease Chain A"/>
    <property type="match status" value="1"/>
</dbReference>
<name>A0ABN7KNW4_9BACT</name>
<dbReference type="Proteomes" id="UP000675880">
    <property type="component" value="Unassembled WGS sequence"/>
</dbReference>
<dbReference type="RefSeq" id="WP_213040673.1">
    <property type="nucleotide sequence ID" value="NZ_CAJNBJ010000001.1"/>
</dbReference>
<accession>A0ABN7KNW4</accession>
<protein>
    <submittedName>
        <fullName evidence="1">Phospholipase D/Transphosphatidylase</fullName>
    </submittedName>
</protein>
<keyword evidence="2" id="KW-1185">Reference proteome</keyword>
<proteinExistence type="predicted"/>
<comment type="caution">
    <text evidence="1">The sequence shown here is derived from an EMBL/GenBank/DDBJ whole genome shotgun (WGS) entry which is preliminary data.</text>
</comment>
<evidence type="ECO:0000313" key="2">
    <source>
        <dbReference type="Proteomes" id="UP000675880"/>
    </source>
</evidence>